<dbReference type="EMBL" id="KJ595575">
    <property type="protein sequence ID" value="AID18123.1"/>
    <property type="molecule type" value="Genomic_DNA"/>
</dbReference>
<proteinExistence type="predicted"/>
<reference evidence="1 2" key="1">
    <citation type="submission" date="2014-03" db="EMBL/GenBank/DDBJ databases">
        <authorList>
            <person name="Churilla B.M."/>
            <person name="Abrahim M.R."/>
            <person name="Burke K.A."/>
            <person name="Yu V.J."/>
            <person name="Adkins N.L."/>
            <person name="Cohen K.L."/>
            <person name="Colicchio M.A."/>
            <person name="Fasoranti T.O."/>
            <person name="Genkil J.S."/>
            <person name="Kramer Z.J."/>
            <person name="Prout A.K."/>
            <person name="Schafer C.E."/>
            <person name="Schwarz A.G."/>
            <person name="Tish M."/>
            <person name="Vispute N."/>
            <person name="Wilkes K.E."/>
            <person name="Williams C.R."/>
            <person name="Xiao X."/>
            <person name="Yoder B.A."/>
            <person name="Lapin J.S."/>
            <person name="Ott C.T."/>
            <person name="Walburn T.D."/>
            <person name="Bradley K.W."/>
            <person name="Clarke D.Q."/>
            <person name="Lewis M.F."/>
            <person name="Barker L.P."/>
            <person name="Bailey C."/>
            <person name="Asai D.J."/>
            <person name="Bowman C.A."/>
            <person name="Russell D.A."/>
            <person name="Pope W.H."/>
            <person name="Jacobs-Sera D."/>
            <person name="Hendrix R.W."/>
            <person name="Hatfull G.F."/>
        </authorList>
    </citation>
    <scope>NUCLEOTIDE SEQUENCE [LARGE SCALE GENOMIC DNA]</scope>
</reference>
<dbReference type="Proteomes" id="UP000027390">
    <property type="component" value="Segment"/>
</dbReference>
<organism evidence="1 2">
    <name type="scientific">Mycobacterium phage Willis</name>
    <dbReference type="NCBI Taxonomy" id="1486404"/>
    <lineage>
        <taxon>Viruses</taxon>
        <taxon>Duplodnaviria</taxon>
        <taxon>Heunggongvirae</taxon>
        <taxon>Uroviricota</taxon>
        <taxon>Caudoviricetes</taxon>
        <taxon>Ceeclamvirinae</taxon>
        <taxon>Bixzunavirus</taxon>
        <taxon>Bixzunavirus Bxz1</taxon>
    </lineage>
</organism>
<evidence type="ECO:0000313" key="2">
    <source>
        <dbReference type="Proteomes" id="UP000027390"/>
    </source>
</evidence>
<sequence>MSSEYSCLVPVMNFAIRCSETNSYDGEDENCEASWHADPPVIRHASSEEAMAEDLERDGWLVLRERRGWSLICPNCRKREGL</sequence>
<protein>
    <submittedName>
        <fullName evidence="1">Uncharacterized protein</fullName>
    </submittedName>
</protein>
<name>A0A068CDP4_9CAUD</name>
<evidence type="ECO:0000313" key="1">
    <source>
        <dbReference type="EMBL" id="AID18123.1"/>
    </source>
</evidence>
<accession>A0A068CDP4</accession>
<gene>
    <name evidence="1" type="primary">43</name>
    <name evidence="1" type="ORF">PBI_WILLIS_43</name>
</gene>